<evidence type="ECO:0000313" key="2">
    <source>
        <dbReference type="Proteomes" id="UP001159075"/>
    </source>
</evidence>
<reference evidence="1 2" key="1">
    <citation type="submission" date="2022-09" db="EMBL/GenBank/DDBJ databases">
        <title>The outer-membrane cytochrome OmcA is essential for infection of Shewanella oneidensis by a zebrafish-associated bacteriophage.</title>
        <authorList>
            <person name="Grenfell A.W."/>
            <person name="Intile P."/>
            <person name="Mcfarlane J."/>
            <person name="Leung D."/>
            <person name="Abdalla K."/>
            <person name="Wold M."/>
            <person name="Kees E."/>
            <person name="Gralnick J."/>
        </authorList>
    </citation>
    <scope>NUCLEOTIDE SEQUENCE [LARGE SCALE GENOMIC DNA]</scope>
    <source>
        <strain evidence="1 2">NF-5</strain>
    </source>
</reference>
<proteinExistence type="predicted"/>
<organism evidence="1 2">
    <name type="scientific">Shewanella xiamenensis</name>
    <dbReference type="NCBI Taxonomy" id="332186"/>
    <lineage>
        <taxon>Bacteria</taxon>
        <taxon>Pseudomonadati</taxon>
        <taxon>Pseudomonadota</taxon>
        <taxon>Gammaproteobacteria</taxon>
        <taxon>Alteromonadales</taxon>
        <taxon>Shewanellaceae</taxon>
        <taxon>Shewanella</taxon>
    </lineage>
</organism>
<dbReference type="Proteomes" id="UP001159075">
    <property type="component" value="Unassembled WGS sequence"/>
</dbReference>
<gene>
    <name evidence="1" type="ORF">ODY93_17275</name>
</gene>
<name>A0ABT6UH81_9GAMM</name>
<accession>A0ABT6UH81</accession>
<sequence length="132" mass="14864">MSSYRAFLQNVDHNDVKSIILHISPYASLDMNSGDLDSILDLVFSKSLNLATTTATTAERFNTVLKLLNVNSNQYASKFKLDRGFAKRITYISNHNPSVKKLSSWLSSPICASALIYVFFPKAHNRMLFTIQ</sequence>
<keyword evidence="2" id="KW-1185">Reference proteome</keyword>
<comment type="caution">
    <text evidence="1">The sequence shown here is derived from an EMBL/GenBank/DDBJ whole genome shotgun (WGS) entry which is preliminary data.</text>
</comment>
<evidence type="ECO:0000313" key="1">
    <source>
        <dbReference type="EMBL" id="MDI5833337.1"/>
    </source>
</evidence>
<dbReference type="RefSeq" id="WP_282679876.1">
    <property type="nucleotide sequence ID" value="NZ_CP106875.1"/>
</dbReference>
<protein>
    <submittedName>
        <fullName evidence="1">Uncharacterized protein</fullName>
    </submittedName>
</protein>
<dbReference type="EMBL" id="JAOTLW010000020">
    <property type="protein sequence ID" value="MDI5833337.1"/>
    <property type="molecule type" value="Genomic_DNA"/>
</dbReference>